<accession>A0ABN9SB10</accession>
<dbReference type="InterPro" id="IPR025659">
    <property type="entry name" value="Tubby-like_C"/>
</dbReference>
<comment type="caution">
    <text evidence="3">The sequence shown here is derived from an EMBL/GenBank/DDBJ whole genome shotgun (WGS) entry which is preliminary data.</text>
</comment>
<keyword evidence="2" id="KW-0732">Signal</keyword>
<dbReference type="InterPro" id="IPR038595">
    <property type="entry name" value="LOR_sf"/>
</dbReference>
<gene>
    <name evidence="3" type="ORF">PCOR1329_LOCUS28168</name>
</gene>
<protein>
    <recommendedName>
        <fullName evidence="5">PX domain-containing protein</fullName>
    </recommendedName>
</protein>
<feature type="chain" id="PRO_5046138853" description="PX domain-containing protein" evidence="2">
    <location>
        <begin position="28"/>
        <end position="522"/>
    </location>
</feature>
<dbReference type="Proteomes" id="UP001189429">
    <property type="component" value="Unassembled WGS sequence"/>
</dbReference>
<evidence type="ECO:0000313" key="3">
    <source>
        <dbReference type="EMBL" id="CAK0829136.1"/>
    </source>
</evidence>
<dbReference type="EMBL" id="CAUYUJ010010336">
    <property type="protein sequence ID" value="CAK0829136.1"/>
    <property type="molecule type" value="Genomic_DNA"/>
</dbReference>
<dbReference type="Pfam" id="PF04525">
    <property type="entry name" value="LOR"/>
    <property type="match status" value="1"/>
</dbReference>
<dbReference type="InterPro" id="IPR007612">
    <property type="entry name" value="LOR"/>
</dbReference>
<keyword evidence="4" id="KW-1185">Reference proteome</keyword>
<dbReference type="SUPFAM" id="SSF54518">
    <property type="entry name" value="Tubby C-terminal domain-like"/>
    <property type="match status" value="1"/>
</dbReference>
<name>A0ABN9SB10_9DINO</name>
<evidence type="ECO:0000256" key="2">
    <source>
        <dbReference type="SAM" id="SignalP"/>
    </source>
</evidence>
<reference evidence="3" key="1">
    <citation type="submission" date="2023-10" db="EMBL/GenBank/DDBJ databases">
        <authorList>
            <person name="Chen Y."/>
            <person name="Shah S."/>
            <person name="Dougan E. K."/>
            <person name="Thang M."/>
            <person name="Chan C."/>
        </authorList>
    </citation>
    <scope>NUCLEOTIDE SEQUENCE [LARGE SCALE GENOMIC DNA]</scope>
</reference>
<organism evidence="3 4">
    <name type="scientific">Prorocentrum cordatum</name>
    <dbReference type="NCBI Taxonomy" id="2364126"/>
    <lineage>
        <taxon>Eukaryota</taxon>
        <taxon>Sar</taxon>
        <taxon>Alveolata</taxon>
        <taxon>Dinophyceae</taxon>
        <taxon>Prorocentrales</taxon>
        <taxon>Prorocentraceae</taxon>
        <taxon>Prorocentrum</taxon>
    </lineage>
</organism>
<comment type="similarity">
    <text evidence="1">Belongs to the LOR family.</text>
</comment>
<dbReference type="Gene3D" id="2.40.160.200">
    <property type="entry name" value="LURP1-related"/>
    <property type="match status" value="1"/>
</dbReference>
<dbReference type="PROSITE" id="PS51257">
    <property type="entry name" value="PROKAR_LIPOPROTEIN"/>
    <property type="match status" value="1"/>
</dbReference>
<evidence type="ECO:0008006" key="5">
    <source>
        <dbReference type="Google" id="ProtNLM"/>
    </source>
</evidence>
<sequence>MSNRAVFSSAFSASALALACLWRAATRSPIYPSSIAQRLSCPLRPRAPRPWTAADSCAATGVAARRLATSPRAAPTAGAPVALTRTTAWRRALPRRPQPQLPLPPVAGPGIPGPACAVAPALAAPVPVVVAAHAVTPALAVPVPVVQAYAVTPTAPVPVAAGAPSGLPHGCQPAGGTVEVQAAGYSEPERVGFGKAFRTYFFVVSAAGVREQVGFRFSALRAAHEQASPSGVQFPSRHVFWDMAKEENARARSAELLRYLQSLLNGADVAEAGRLTLQPRLCQALGCSPALAEVLQAVGRARREDHQRRLQEQAAQLAAIRQQQLTDRDFAQRVNHQGTALTMFYPRRLSFELRAKMFSWRDQVNITGPGGFDWFCMLRASSLFSLRDTEVIANLSGEPLLALHRQFSWMHYRYRLERVGLAGLRMPLCSITRHNNLFSAVQYDIQMEAMTFGGMIHCQGQWFEDFVLYQGGGPACRIKKRPWTFPEVYDVTIEQGYDVLLLLGIACAIDHIHHEVEESRRR</sequence>
<evidence type="ECO:0000313" key="4">
    <source>
        <dbReference type="Proteomes" id="UP001189429"/>
    </source>
</evidence>
<evidence type="ECO:0000256" key="1">
    <source>
        <dbReference type="ARBA" id="ARBA00005437"/>
    </source>
</evidence>
<proteinExistence type="inferred from homology"/>
<feature type="signal peptide" evidence="2">
    <location>
        <begin position="1"/>
        <end position="27"/>
    </location>
</feature>